<organism evidence="5 6">
    <name type="scientific">Acetivibrio thermocellus AD2</name>
    <dbReference type="NCBI Taxonomy" id="1138384"/>
    <lineage>
        <taxon>Bacteria</taxon>
        <taxon>Bacillati</taxon>
        <taxon>Bacillota</taxon>
        <taxon>Clostridia</taxon>
        <taxon>Eubacteriales</taxon>
        <taxon>Oscillospiraceae</taxon>
        <taxon>Acetivibrio</taxon>
    </lineage>
</organism>
<dbReference type="Gene3D" id="3.40.50.300">
    <property type="entry name" value="P-loop containing nucleotide triphosphate hydrolases"/>
    <property type="match status" value="2"/>
</dbReference>
<dbReference type="AlphaFoldDB" id="A0AB36TIK0"/>
<dbReference type="GO" id="GO:0004176">
    <property type="term" value="F:ATP-dependent peptidase activity"/>
    <property type="evidence" value="ECO:0007669"/>
    <property type="project" value="UniProtKB-UniRule"/>
</dbReference>
<dbReference type="PROSITE" id="PS51786">
    <property type="entry name" value="LON_PROTEOLYTIC"/>
    <property type="match status" value="1"/>
</dbReference>
<name>A0AB36TIK0_ACETH</name>
<evidence type="ECO:0000256" key="1">
    <source>
        <dbReference type="ARBA" id="ARBA00022670"/>
    </source>
</evidence>
<dbReference type="Pfam" id="PF05362">
    <property type="entry name" value="Lon_C"/>
    <property type="match status" value="1"/>
</dbReference>
<feature type="active site" evidence="2">
    <location>
        <position position="657"/>
    </location>
</feature>
<dbReference type="InterPro" id="IPR020568">
    <property type="entry name" value="Ribosomal_Su5_D2-typ_SF"/>
</dbReference>
<dbReference type="GO" id="GO:0004252">
    <property type="term" value="F:serine-type endopeptidase activity"/>
    <property type="evidence" value="ECO:0007669"/>
    <property type="project" value="UniProtKB-UniRule"/>
</dbReference>
<dbReference type="GO" id="GO:0030163">
    <property type="term" value="P:protein catabolic process"/>
    <property type="evidence" value="ECO:0007669"/>
    <property type="project" value="InterPro"/>
</dbReference>
<dbReference type="PANTHER" id="PTHR10046">
    <property type="entry name" value="ATP DEPENDENT LON PROTEASE FAMILY MEMBER"/>
    <property type="match status" value="1"/>
</dbReference>
<dbReference type="InterPro" id="IPR027417">
    <property type="entry name" value="P-loop_NTPase"/>
</dbReference>
<evidence type="ECO:0000313" key="5">
    <source>
        <dbReference type="EMBL" id="PFH03737.1"/>
    </source>
</evidence>
<dbReference type="SUPFAM" id="SSF54211">
    <property type="entry name" value="Ribosomal protein S5 domain 2-like"/>
    <property type="match status" value="1"/>
</dbReference>
<gene>
    <name evidence="5" type="ORF">M972_112551</name>
</gene>
<sequence>MPQISGLPAGMLRKECDPNSFKFNDTSELEPLEGIIGQERAVRAMTFGLKINTRGYNIFMSGMTGTGKTSYAVNYIKKIAKNCKTPDDWCYVYNFENPNQPKAINLPAGLGKVFKKDMEEFIKVLQQEISRAFESEDYERERAAIANEYQGKKAELMEILNRDAEKQGFKVRTTNAGIYFLPVIEGKTITEEEYGQLDEKIKQEITERSNIVQLETLEIIRKIKNIEREAEERVAEWENKIALFAVGMQINDLKEKYKDYKEVVKYLEQVQEDILQNLDDFREEEYSEEQQLIMPWLKGNEGSPVDKYKVNLLVDNSGLEGAPVIVDFNPTYYNLIGRVEYENEFGTMITDFTMIKPGLFHQANGGYLILQAKDVLSNVQSWEALKRALKTRQITIENMKEQMGLVAVSTLKPEPIPLQVKVILVGNEFLHQLLYEYDEDFKKLFKIKVDFDEEMDRNEDNTLKLAQFISSFCRRENAPHFDRTGVAKVVEYSSRLVGDQNKLSTRFNDIVEILCESAAWAQIDGSSLVKAEHVNKAIQEKIYRSNKYDKKLLELLKDGIIILDTEGEAVGQINGLTVLDIGDYCFGKPTRITANTFMGEKGIVNIEREVEMSGTSHTKGVLILSGYIGQKYAQDIPLSLTASLCFEQLYSGVDGDSASSAELYAILSSLAEVPIKQSIAVTGSVNQKGEIQPIGGVNEKIEGFFELCKARGLNGKHGVIIPYQNVRNLALNDEVIEAVKEGKFHIYAVKTIDEGIEILTGMKAGEKREDGTYPEGTINYLVYEKLKKYARTVAGFGKDEKDAKDAKDAKKNSD</sequence>
<dbReference type="InterPro" id="IPR027065">
    <property type="entry name" value="Lon_Prtase"/>
</dbReference>
<protein>
    <recommendedName>
        <fullName evidence="2">endopeptidase La</fullName>
        <ecNumber evidence="2">3.4.21.53</ecNumber>
    </recommendedName>
</protein>
<dbReference type="InterPro" id="IPR014721">
    <property type="entry name" value="Ribsml_uS5_D2-typ_fold_subgr"/>
</dbReference>
<keyword evidence="3" id="KW-0175">Coiled coil</keyword>
<comment type="catalytic activity">
    <reaction evidence="2">
        <text>Hydrolysis of proteins in presence of ATP.</text>
        <dbReference type="EC" id="3.4.21.53"/>
    </reaction>
</comment>
<dbReference type="InterPro" id="IPR046844">
    <property type="entry name" value="Lon-like_helical"/>
</dbReference>
<reference evidence="5 6" key="1">
    <citation type="submission" date="2017-09" db="EMBL/GenBank/DDBJ databases">
        <title>Evaluation of Pacific Biosciences Sequencing Technology to Finishing C. thermocellum Genome Sequences.</title>
        <authorList>
            <person name="Brown S."/>
        </authorList>
    </citation>
    <scope>NUCLEOTIDE SEQUENCE [LARGE SCALE GENOMIC DNA]</scope>
    <source>
        <strain evidence="5 6">AD2</strain>
    </source>
</reference>
<dbReference type="EC" id="3.4.21.53" evidence="2"/>
<feature type="coiled-coil region" evidence="3">
    <location>
        <begin position="220"/>
        <end position="270"/>
    </location>
</feature>
<keyword evidence="1 2" id="KW-0645">Protease</keyword>
<keyword evidence="2" id="KW-0378">Hydrolase</keyword>
<comment type="similarity">
    <text evidence="2">Belongs to the peptidase S16 family.</text>
</comment>
<evidence type="ECO:0000313" key="6">
    <source>
        <dbReference type="Proteomes" id="UP000223596"/>
    </source>
</evidence>
<dbReference type="Proteomes" id="UP000223596">
    <property type="component" value="Unassembled WGS sequence"/>
</dbReference>
<dbReference type="EMBL" id="PDBW01000001">
    <property type="protein sequence ID" value="PFH03737.1"/>
    <property type="molecule type" value="Genomic_DNA"/>
</dbReference>
<dbReference type="Gene3D" id="3.30.230.10">
    <property type="match status" value="1"/>
</dbReference>
<dbReference type="Gene3D" id="1.10.8.60">
    <property type="match status" value="1"/>
</dbReference>
<dbReference type="GO" id="GO:0005524">
    <property type="term" value="F:ATP binding"/>
    <property type="evidence" value="ECO:0007669"/>
    <property type="project" value="InterPro"/>
</dbReference>
<proteinExistence type="inferred from homology"/>
<dbReference type="InterPro" id="IPR041699">
    <property type="entry name" value="AAA_32"/>
</dbReference>
<comment type="caution">
    <text evidence="5">The sequence shown here is derived from an EMBL/GenBank/DDBJ whole genome shotgun (WGS) entry which is preliminary data.</text>
</comment>
<dbReference type="InterPro" id="IPR008269">
    <property type="entry name" value="Lon_proteolytic"/>
</dbReference>
<dbReference type="PRINTS" id="PR00830">
    <property type="entry name" value="ENDOLAPTASE"/>
</dbReference>
<accession>A0AB36TIK0</accession>
<dbReference type="GO" id="GO:0006508">
    <property type="term" value="P:proteolysis"/>
    <property type="evidence" value="ECO:0007669"/>
    <property type="project" value="UniProtKB-KW"/>
</dbReference>
<dbReference type="InterPro" id="IPR046843">
    <property type="entry name" value="LonB_AAA-LID"/>
</dbReference>
<dbReference type="Pfam" id="PF20437">
    <property type="entry name" value="LonC_helical"/>
    <property type="match status" value="1"/>
</dbReference>
<dbReference type="SUPFAM" id="SSF52540">
    <property type="entry name" value="P-loop containing nucleoside triphosphate hydrolases"/>
    <property type="match status" value="1"/>
</dbReference>
<dbReference type="RefSeq" id="WP_003515900.1">
    <property type="nucleotide sequence ID" value="NZ_CP013828.1"/>
</dbReference>
<evidence type="ECO:0000259" key="4">
    <source>
        <dbReference type="PROSITE" id="PS51786"/>
    </source>
</evidence>
<evidence type="ECO:0000256" key="3">
    <source>
        <dbReference type="SAM" id="Coils"/>
    </source>
</evidence>
<feature type="domain" description="Lon proteolytic" evidence="4">
    <location>
        <begin position="567"/>
        <end position="762"/>
    </location>
</feature>
<dbReference type="Pfam" id="PF20436">
    <property type="entry name" value="LonB_AAA-LID"/>
    <property type="match status" value="1"/>
</dbReference>
<feature type="active site" evidence="2">
    <location>
        <position position="700"/>
    </location>
</feature>
<dbReference type="Pfam" id="PF13654">
    <property type="entry name" value="AAA_32"/>
    <property type="match status" value="1"/>
</dbReference>
<evidence type="ECO:0000256" key="2">
    <source>
        <dbReference type="PROSITE-ProRule" id="PRU01122"/>
    </source>
</evidence>
<keyword evidence="2" id="KW-0720">Serine protease</keyword>